<dbReference type="SUPFAM" id="SSF52499">
    <property type="entry name" value="Isochorismatase-like hydrolases"/>
    <property type="match status" value="1"/>
</dbReference>
<dbReference type="PANTHER" id="PTHR11080:SF2">
    <property type="entry name" value="LD05707P"/>
    <property type="match status" value="1"/>
</dbReference>
<feature type="domain" description="Isochorismatase-like" evidence="8">
    <location>
        <begin position="4"/>
        <end position="177"/>
    </location>
</feature>
<keyword evidence="4" id="KW-0378">Hydrolase</keyword>
<evidence type="ECO:0000256" key="3">
    <source>
        <dbReference type="ARBA" id="ARBA00022723"/>
    </source>
</evidence>
<evidence type="ECO:0000313" key="10">
    <source>
        <dbReference type="Proteomes" id="UP001147653"/>
    </source>
</evidence>
<dbReference type="Pfam" id="PF00857">
    <property type="entry name" value="Isochorismatase"/>
    <property type="match status" value="1"/>
</dbReference>
<keyword evidence="2" id="KW-0662">Pyridine nucleotide biosynthesis</keyword>
<evidence type="ECO:0000256" key="1">
    <source>
        <dbReference type="ARBA" id="ARBA00006336"/>
    </source>
</evidence>
<evidence type="ECO:0000256" key="6">
    <source>
        <dbReference type="ARBA" id="ARBA00039017"/>
    </source>
</evidence>
<evidence type="ECO:0000256" key="5">
    <source>
        <dbReference type="ARBA" id="ARBA00037900"/>
    </source>
</evidence>
<comment type="caution">
    <text evidence="9">The sequence shown here is derived from an EMBL/GenBank/DDBJ whole genome shotgun (WGS) entry which is preliminary data.</text>
</comment>
<gene>
    <name evidence="9" type="ORF">OJ997_01965</name>
</gene>
<dbReference type="CDD" id="cd01011">
    <property type="entry name" value="nicotinamidase"/>
    <property type="match status" value="1"/>
</dbReference>
<dbReference type="AlphaFoldDB" id="A0A9X3S9A0"/>
<dbReference type="PANTHER" id="PTHR11080">
    <property type="entry name" value="PYRAZINAMIDASE/NICOTINAMIDASE"/>
    <property type="match status" value="1"/>
</dbReference>
<dbReference type="RefSeq" id="WP_270023312.1">
    <property type="nucleotide sequence ID" value="NZ_JAPDDP010000002.1"/>
</dbReference>
<dbReference type="Gene3D" id="3.40.50.850">
    <property type="entry name" value="Isochorismatase-like"/>
    <property type="match status" value="1"/>
</dbReference>
<reference evidence="9" key="1">
    <citation type="submission" date="2022-10" db="EMBL/GenBank/DDBJ databases">
        <title>The WGS of Solirubrobacter phytolaccae KCTC 29190.</title>
        <authorList>
            <person name="Jiang Z."/>
        </authorList>
    </citation>
    <scope>NUCLEOTIDE SEQUENCE</scope>
    <source>
        <strain evidence="9">KCTC 29190</strain>
    </source>
</reference>
<evidence type="ECO:0000256" key="2">
    <source>
        <dbReference type="ARBA" id="ARBA00022642"/>
    </source>
</evidence>
<evidence type="ECO:0000256" key="4">
    <source>
        <dbReference type="ARBA" id="ARBA00022801"/>
    </source>
</evidence>
<evidence type="ECO:0000313" key="9">
    <source>
        <dbReference type="EMBL" id="MDA0179045.1"/>
    </source>
</evidence>
<dbReference type="InterPro" id="IPR036380">
    <property type="entry name" value="Isochorismatase-like_sf"/>
</dbReference>
<dbReference type="GO" id="GO:0046872">
    <property type="term" value="F:metal ion binding"/>
    <property type="evidence" value="ECO:0007669"/>
    <property type="project" value="UniProtKB-KW"/>
</dbReference>
<evidence type="ECO:0000256" key="7">
    <source>
        <dbReference type="ARBA" id="ARBA00043224"/>
    </source>
</evidence>
<proteinExistence type="inferred from homology"/>
<dbReference type="InterPro" id="IPR000868">
    <property type="entry name" value="Isochorismatase-like_dom"/>
</dbReference>
<comment type="similarity">
    <text evidence="1">Belongs to the isochorismatase family.</text>
</comment>
<comment type="pathway">
    <text evidence="5">Cofactor biosynthesis; nicotinate biosynthesis; nicotinate from nicotinamide: step 1/1.</text>
</comment>
<name>A0A9X3S9A0_9ACTN</name>
<sequence length="179" mass="18758">MARALVIVDFQNDFTPGGALAVPHGDEIAERINALSASGDYALVVATRDWHPADHGSFSEQGGPWPVHCVAGTPGAELHPALDRSRIDVIVDKGQAVDTDGYSGFEGTGLEEILRERGITQVTVVGLATDYCVKNTALDALRAGFQVTVDSTAVRGVEVQDGDSERALSEVRAAGGVMA</sequence>
<evidence type="ECO:0000259" key="8">
    <source>
        <dbReference type="Pfam" id="PF00857"/>
    </source>
</evidence>
<dbReference type="GO" id="GO:0008936">
    <property type="term" value="F:nicotinamidase activity"/>
    <property type="evidence" value="ECO:0007669"/>
    <property type="project" value="UniProtKB-EC"/>
</dbReference>
<dbReference type="GO" id="GO:0019363">
    <property type="term" value="P:pyridine nucleotide biosynthetic process"/>
    <property type="evidence" value="ECO:0007669"/>
    <property type="project" value="UniProtKB-KW"/>
</dbReference>
<dbReference type="EMBL" id="JAPDDP010000002">
    <property type="protein sequence ID" value="MDA0179045.1"/>
    <property type="molecule type" value="Genomic_DNA"/>
</dbReference>
<keyword evidence="10" id="KW-1185">Reference proteome</keyword>
<dbReference type="EC" id="3.5.1.19" evidence="6"/>
<keyword evidence="3" id="KW-0479">Metal-binding</keyword>
<dbReference type="Proteomes" id="UP001147653">
    <property type="component" value="Unassembled WGS sequence"/>
</dbReference>
<accession>A0A9X3S9A0</accession>
<protein>
    <recommendedName>
        <fullName evidence="6">nicotinamidase</fullName>
        <ecNumber evidence="6">3.5.1.19</ecNumber>
    </recommendedName>
    <alternativeName>
        <fullName evidence="7">Nicotinamide deamidase</fullName>
    </alternativeName>
</protein>
<organism evidence="9 10">
    <name type="scientific">Solirubrobacter phytolaccae</name>
    <dbReference type="NCBI Taxonomy" id="1404360"/>
    <lineage>
        <taxon>Bacteria</taxon>
        <taxon>Bacillati</taxon>
        <taxon>Actinomycetota</taxon>
        <taxon>Thermoleophilia</taxon>
        <taxon>Solirubrobacterales</taxon>
        <taxon>Solirubrobacteraceae</taxon>
        <taxon>Solirubrobacter</taxon>
    </lineage>
</organism>
<dbReference type="InterPro" id="IPR052347">
    <property type="entry name" value="Isochorismatase_Nicotinamidase"/>
</dbReference>